<dbReference type="PATRIC" id="fig|188932.3.peg.2309"/>
<organism evidence="1 2">
    <name type="scientific">Pedobacter cryoconitis</name>
    <dbReference type="NCBI Taxonomy" id="188932"/>
    <lineage>
        <taxon>Bacteria</taxon>
        <taxon>Pseudomonadati</taxon>
        <taxon>Bacteroidota</taxon>
        <taxon>Sphingobacteriia</taxon>
        <taxon>Sphingobacteriales</taxon>
        <taxon>Sphingobacteriaceae</taxon>
        <taxon>Pedobacter</taxon>
    </lineage>
</organism>
<protein>
    <submittedName>
        <fullName evidence="1">Uncharacterized protein</fullName>
    </submittedName>
</protein>
<dbReference type="Proteomes" id="UP000071561">
    <property type="component" value="Chromosome"/>
</dbReference>
<name>A0A127VCL8_9SPHI</name>
<dbReference type="InterPro" id="IPR046233">
    <property type="entry name" value="DUF6266"/>
</dbReference>
<dbReference type="EMBL" id="CP014504">
    <property type="protein sequence ID" value="AMP99102.1"/>
    <property type="molecule type" value="Genomic_DNA"/>
</dbReference>
<dbReference type="OrthoDB" id="757618at2"/>
<dbReference type="AlphaFoldDB" id="A0A127VCL8"/>
<reference evidence="1 2" key="1">
    <citation type="submission" date="2016-03" db="EMBL/GenBank/DDBJ databases">
        <title>Complete genome sequence of Pedobacter cryoconitis PAMC 27485.</title>
        <authorList>
            <person name="Lee J."/>
            <person name="Kim O.-S."/>
        </authorList>
    </citation>
    <scope>NUCLEOTIDE SEQUENCE [LARGE SCALE GENOMIC DNA]</scope>
    <source>
        <strain evidence="1 2">PAMC 27485</strain>
    </source>
</reference>
<keyword evidence="2" id="KW-1185">Reference proteome</keyword>
<accession>A0A127VCL8</accession>
<gene>
    <name evidence="1" type="ORF">AY601_2204</name>
</gene>
<sequence>MAILQEGSLLAGIRGRIGNIVIYQWKNKVCARTLPAKPHKKRARTIPQQAQNAKMKVLTPFLKQVKPFLRTGFKHIAEERNITANNAAKSVNLLHAVKGEFPNQEINWDAVLVADGGLLKPENVKVIISENAFNFTWDKDITAIGNPTDRVIILLYNKNFGRVHANYSGAQREELSHTFPMKPGYIKNNTYEVFIAFKDIMNDEVSKSVYCGRFTN</sequence>
<dbReference type="Pfam" id="PF19781">
    <property type="entry name" value="DUF6266"/>
    <property type="match status" value="1"/>
</dbReference>
<dbReference type="RefSeq" id="WP_068400552.1">
    <property type="nucleotide sequence ID" value="NZ_CP014504.1"/>
</dbReference>
<dbReference type="KEGG" id="pcm:AY601_2204"/>
<evidence type="ECO:0000313" key="1">
    <source>
        <dbReference type="EMBL" id="AMP99102.1"/>
    </source>
</evidence>
<evidence type="ECO:0000313" key="2">
    <source>
        <dbReference type="Proteomes" id="UP000071561"/>
    </source>
</evidence>
<proteinExistence type="predicted"/>